<dbReference type="AlphaFoldDB" id="A0ABD3F3N4"/>
<dbReference type="SUPFAM" id="SSF82199">
    <property type="entry name" value="SET domain"/>
    <property type="match status" value="1"/>
</dbReference>
<dbReference type="EMBL" id="JBIMZQ010000036">
    <property type="protein sequence ID" value="KAL3661440.1"/>
    <property type="molecule type" value="Genomic_DNA"/>
</dbReference>
<evidence type="ECO:0000313" key="2">
    <source>
        <dbReference type="EMBL" id="KAL3661440.1"/>
    </source>
</evidence>
<accession>A0ABD3F3N4</accession>
<dbReference type="SMART" id="SM00317">
    <property type="entry name" value="SET"/>
    <property type="match status" value="1"/>
</dbReference>
<feature type="domain" description="SET" evidence="1">
    <location>
        <begin position="58"/>
        <end position="184"/>
    </location>
</feature>
<protein>
    <recommendedName>
        <fullName evidence="1">SET domain-containing protein</fullName>
    </recommendedName>
</protein>
<evidence type="ECO:0000313" key="3">
    <source>
        <dbReference type="Proteomes" id="UP001632037"/>
    </source>
</evidence>
<dbReference type="InterPro" id="IPR001214">
    <property type="entry name" value="SET_dom"/>
</dbReference>
<dbReference type="Gene3D" id="2.170.270.10">
    <property type="entry name" value="SET domain"/>
    <property type="match status" value="1"/>
</dbReference>
<dbReference type="InterPro" id="IPR046341">
    <property type="entry name" value="SET_dom_sf"/>
</dbReference>
<organism evidence="2 3">
    <name type="scientific">Phytophthora oleae</name>
    <dbReference type="NCBI Taxonomy" id="2107226"/>
    <lineage>
        <taxon>Eukaryota</taxon>
        <taxon>Sar</taxon>
        <taxon>Stramenopiles</taxon>
        <taxon>Oomycota</taxon>
        <taxon>Peronosporomycetes</taxon>
        <taxon>Peronosporales</taxon>
        <taxon>Peronosporaceae</taxon>
        <taxon>Phytophthora</taxon>
    </lineage>
</organism>
<sequence length="215" mass="23514">MFLEDHFNPHKWRFPSVSAGFNRGAGCGCKQRCNVLTCANAKSARFCIFENCSFGGTCGNSLSESQALSISQNTRTGMRGITATKAIPVGEVIGQYLGEIDIFGPPCRNGPVNEGYRMHLKTKTTGGKHAGIDAVNAGGKLRLLNHSCKPAARFHEVQTGRHLMVVAVTVRDVYPGEEVTVSYGNHLWFVCRCGWWGCQHRDLQHLPGNYAARDA</sequence>
<reference evidence="2 3" key="1">
    <citation type="submission" date="2024-09" db="EMBL/GenBank/DDBJ databases">
        <title>Genome sequencing and assembly of Phytophthora oleae, isolate VK10A, causative agent of rot of olive drupes.</title>
        <authorList>
            <person name="Conti Taguali S."/>
            <person name="Riolo M."/>
            <person name="La Spada F."/>
            <person name="Cacciola S.O."/>
            <person name="Dionisio G."/>
        </authorList>
    </citation>
    <scope>NUCLEOTIDE SEQUENCE [LARGE SCALE GENOMIC DNA]</scope>
    <source>
        <strain evidence="2 3">VK10A</strain>
    </source>
</reference>
<keyword evidence="3" id="KW-1185">Reference proteome</keyword>
<name>A0ABD3F3N4_9STRA</name>
<evidence type="ECO:0000259" key="1">
    <source>
        <dbReference type="PROSITE" id="PS50280"/>
    </source>
</evidence>
<proteinExistence type="predicted"/>
<gene>
    <name evidence="2" type="ORF">V7S43_013643</name>
</gene>
<dbReference type="PROSITE" id="PS50280">
    <property type="entry name" value="SET"/>
    <property type="match status" value="1"/>
</dbReference>
<dbReference type="Pfam" id="PF00856">
    <property type="entry name" value="SET"/>
    <property type="match status" value="1"/>
</dbReference>
<comment type="caution">
    <text evidence="2">The sequence shown here is derived from an EMBL/GenBank/DDBJ whole genome shotgun (WGS) entry which is preliminary data.</text>
</comment>
<dbReference type="Proteomes" id="UP001632037">
    <property type="component" value="Unassembled WGS sequence"/>
</dbReference>